<dbReference type="SUPFAM" id="SSF54862">
    <property type="entry name" value="4Fe-4S ferredoxins"/>
    <property type="match status" value="1"/>
</dbReference>
<keyword evidence="6" id="KW-0411">Iron-sulfur</keyword>
<dbReference type="EMBL" id="CP013189">
    <property type="protein sequence ID" value="ALO45285.1"/>
    <property type="molecule type" value="Genomic_DNA"/>
</dbReference>
<keyword evidence="8" id="KW-0732">Signal</keyword>
<name>A0A0S2KAV7_9GAMM</name>
<dbReference type="OrthoDB" id="9806398at2"/>
<reference evidence="10 11" key="1">
    <citation type="submission" date="2015-11" db="EMBL/GenBank/DDBJ databases">
        <authorList>
            <person name="Zhang Y."/>
            <person name="Guo Z."/>
        </authorList>
    </citation>
    <scope>NUCLEOTIDE SEQUENCE [LARGE SCALE GENOMIC DNA]</scope>
    <source>
        <strain evidence="10 11">KCTC 32221</strain>
    </source>
</reference>
<dbReference type="Pfam" id="PF12801">
    <property type="entry name" value="Fer4_5"/>
    <property type="match status" value="2"/>
</dbReference>
<feature type="transmembrane region" description="Helical" evidence="7">
    <location>
        <begin position="430"/>
        <end position="458"/>
    </location>
</feature>
<dbReference type="GO" id="GO:0005886">
    <property type="term" value="C:plasma membrane"/>
    <property type="evidence" value="ECO:0007669"/>
    <property type="project" value="TreeGrafter"/>
</dbReference>
<evidence type="ECO:0000313" key="10">
    <source>
        <dbReference type="EMBL" id="ALO45285.1"/>
    </source>
</evidence>
<dbReference type="STRING" id="1249552.PS2015_602"/>
<dbReference type="PANTHER" id="PTHR30176">
    <property type="entry name" value="FERREDOXIN-TYPE PROTEIN NAPH"/>
    <property type="match status" value="1"/>
</dbReference>
<keyword evidence="7" id="KW-1133">Transmembrane helix</keyword>
<dbReference type="PROSITE" id="PS00198">
    <property type="entry name" value="4FE4S_FER_1"/>
    <property type="match status" value="1"/>
</dbReference>
<dbReference type="InterPro" id="IPR017896">
    <property type="entry name" value="4Fe4S_Fe-S-bd"/>
</dbReference>
<dbReference type="PROSITE" id="PS51379">
    <property type="entry name" value="4FE4S_FER_2"/>
    <property type="match status" value="1"/>
</dbReference>
<keyword evidence="2" id="KW-0004">4Fe-4S</keyword>
<sequence precursor="true">MFRSAITSTLFAVLLLAGFSVSHAQPPRQPIEGNPVRTPFSTDVQEAWLFQVMPEADNFSEKEGEPPVWRAYQTDADSGEQQLIGYVFLTADVPPEERGFSAPIAMLGGVNLDNQVTGLKILNYVESYVNTVGDFVSDPVFQGQFAGKFIGDDFQVRRDVDGISGATVTSFAISRGIREAARRVAAEYNGFSPDDPVDVARNERILEMMAPYTWEQLLEEGIVHQMVMPIPGGEELILTLTYMGHPALGEYFIGRTAYARAERDAAAQLAGTEMILLAVGGSGYQQFRQDRTSMQQDGPMRRIFPNRLVTAGNADAGMIAGRAEFAGALIIDDNYDITEPITIAYRPLGSLDAYEVEFLPTGLGWRLANGDPILSEEEIARIIRHENSAIRKFFRDPPWGVTPWEKVTMMLLIFALVMIAFFRKSARWRWAALTVTLVYLGIMEAGFLSVAHITGVLLQGPDVFMNNLPLMMLVVFTLVTTLLWGRIFCSSLCPFGAVQDIITRLTPKRWKHNLPMRVPQKLHEKALYIKYGILALIIGAALIAGNVQIFQYFEPFGTLFFMSGTAVLFAILAAILLACVAVPRFYCRYVCPLGAALGVVSLVSPLRIKRVPQCGVCTVCEHACPTGAIKREKIDFKECVRCDICEDKLIKKAGSCRHDMDKIIVRHKELKAS</sequence>
<evidence type="ECO:0000256" key="8">
    <source>
        <dbReference type="SAM" id="SignalP"/>
    </source>
</evidence>
<evidence type="ECO:0000256" key="3">
    <source>
        <dbReference type="ARBA" id="ARBA00022723"/>
    </source>
</evidence>
<evidence type="ECO:0000259" key="9">
    <source>
        <dbReference type="PROSITE" id="PS51379"/>
    </source>
</evidence>
<dbReference type="SMART" id="SM00900">
    <property type="entry name" value="FMN_bind"/>
    <property type="match status" value="1"/>
</dbReference>
<proteinExistence type="predicted"/>
<evidence type="ECO:0000256" key="7">
    <source>
        <dbReference type="SAM" id="Phobius"/>
    </source>
</evidence>
<dbReference type="GO" id="GO:0010181">
    <property type="term" value="F:FMN binding"/>
    <property type="evidence" value="ECO:0007669"/>
    <property type="project" value="InterPro"/>
</dbReference>
<keyword evidence="4" id="KW-0249">Electron transport</keyword>
<keyword evidence="5" id="KW-0408">Iron</keyword>
<dbReference type="PATRIC" id="fig|1249552.3.peg.607"/>
<evidence type="ECO:0000256" key="5">
    <source>
        <dbReference type="ARBA" id="ARBA00023004"/>
    </source>
</evidence>
<keyword evidence="7" id="KW-0472">Membrane</keyword>
<dbReference type="GO" id="GO:0046872">
    <property type="term" value="F:metal ion binding"/>
    <property type="evidence" value="ECO:0007669"/>
    <property type="project" value="UniProtKB-KW"/>
</dbReference>
<evidence type="ECO:0000256" key="2">
    <source>
        <dbReference type="ARBA" id="ARBA00022485"/>
    </source>
</evidence>
<keyword evidence="3" id="KW-0479">Metal-binding</keyword>
<keyword evidence="1" id="KW-0813">Transport</keyword>
<evidence type="ECO:0000256" key="6">
    <source>
        <dbReference type="ARBA" id="ARBA00023014"/>
    </source>
</evidence>
<dbReference type="InterPro" id="IPR017900">
    <property type="entry name" value="4Fe4S_Fe_S_CS"/>
</dbReference>
<dbReference type="PANTHER" id="PTHR30176:SF3">
    <property type="entry name" value="FERREDOXIN-TYPE PROTEIN NAPH"/>
    <property type="match status" value="1"/>
</dbReference>
<feature type="transmembrane region" description="Helical" evidence="7">
    <location>
        <begin position="407"/>
        <end position="423"/>
    </location>
</feature>
<dbReference type="Proteomes" id="UP000065641">
    <property type="component" value="Chromosome"/>
</dbReference>
<evidence type="ECO:0000313" key="11">
    <source>
        <dbReference type="Proteomes" id="UP000065641"/>
    </source>
</evidence>
<accession>A0A0S2KAV7</accession>
<feature type="transmembrane region" description="Helical" evidence="7">
    <location>
        <begin position="470"/>
        <end position="489"/>
    </location>
</feature>
<gene>
    <name evidence="10" type="ORF">PS2015_602</name>
</gene>
<dbReference type="InterPro" id="IPR007329">
    <property type="entry name" value="FMN-bd"/>
</dbReference>
<keyword evidence="7" id="KW-0812">Transmembrane</keyword>
<evidence type="ECO:0000256" key="1">
    <source>
        <dbReference type="ARBA" id="ARBA00022448"/>
    </source>
</evidence>
<feature type="transmembrane region" description="Helical" evidence="7">
    <location>
        <begin position="531"/>
        <end position="553"/>
    </location>
</feature>
<feature type="signal peptide" evidence="8">
    <location>
        <begin position="1"/>
        <end position="24"/>
    </location>
</feature>
<dbReference type="Pfam" id="PF04205">
    <property type="entry name" value="FMN_bind"/>
    <property type="match status" value="1"/>
</dbReference>
<dbReference type="RefSeq" id="WP_058020819.1">
    <property type="nucleotide sequence ID" value="NZ_CP013189.1"/>
</dbReference>
<dbReference type="AlphaFoldDB" id="A0A0S2KAV7"/>
<feature type="chain" id="PRO_5006601511" description="4Fe-4S ferredoxin-type domain-containing protein" evidence="8">
    <location>
        <begin position="25"/>
        <end position="673"/>
    </location>
</feature>
<feature type="transmembrane region" description="Helical" evidence="7">
    <location>
        <begin position="559"/>
        <end position="582"/>
    </location>
</feature>
<feature type="domain" description="4Fe-4S ferredoxin-type" evidence="9">
    <location>
        <begin position="604"/>
        <end position="634"/>
    </location>
</feature>
<dbReference type="InterPro" id="IPR051684">
    <property type="entry name" value="Electron_Trans/Redox"/>
</dbReference>
<evidence type="ECO:0000256" key="4">
    <source>
        <dbReference type="ARBA" id="ARBA00022982"/>
    </source>
</evidence>
<protein>
    <recommendedName>
        <fullName evidence="9">4Fe-4S ferredoxin-type domain-containing protein</fullName>
    </recommendedName>
</protein>
<keyword evidence="11" id="KW-1185">Reference proteome</keyword>
<dbReference type="GO" id="GO:0051539">
    <property type="term" value="F:4 iron, 4 sulfur cluster binding"/>
    <property type="evidence" value="ECO:0007669"/>
    <property type="project" value="UniProtKB-KW"/>
</dbReference>
<dbReference type="KEGG" id="pspi:PS2015_602"/>
<organism evidence="10 11">
    <name type="scientific">Pseudohongiella spirulinae</name>
    <dbReference type="NCBI Taxonomy" id="1249552"/>
    <lineage>
        <taxon>Bacteria</taxon>
        <taxon>Pseudomonadati</taxon>
        <taxon>Pseudomonadota</taxon>
        <taxon>Gammaproteobacteria</taxon>
        <taxon>Pseudomonadales</taxon>
        <taxon>Pseudohongiellaceae</taxon>
        <taxon>Pseudohongiella</taxon>
    </lineage>
</organism>